<dbReference type="InterPro" id="IPR000653">
    <property type="entry name" value="DegT/StrS_aminotransferase"/>
</dbReference>
<evidence type="ECO:0000256" key="1">
    <source>
        <dbReference type="ARBA" id="ARBA00022898"/>
    </source>
</evidence>
<keyword evidence="3" id="KW-0808">Transferase</keyword>
<dbReference type="PANTHER" id="PTHR30244:SF36">
    <property type="entry name" value="3-OXO-GLUCOSE-6-PHOSPHATE:GLUTAMATE AMINOTRANSFERASE"/>
    <property type="match status" value="1"/>
</dbReference>
<dbReference type="PANTHER" id="PTHR30244">
    <property type="entry name" value="TRANSAMINASE"/>
    <property type="match status" value="1"/>
</dbReference>
<evidence type="ECO:0000256" key="2">
    <source>
        <dbReference type="ARBA" id="ARBA00037999"/>
    </source>
</evidence>
<dbReference type="Gene3D" id="3.40.640.10">
    <property type="entry name" value="Type I PLP-dependent aspartate aminotransferase-like (Major domain)"/>
    <property type="match status" value="1"/>
</dbReference>
<dbReference type="InterPro" id="IPR015422">
    <property type="entry name" value="PyrdxlP-dep_Trfase_small"/>
</dbReference>
<keyword evidence="3" id="KW-0032">Aminotransferase</keyword>
<gene>
    <name evidence="3" type="ORF">ASZ90_006759</name>
</gene>
<dbReference type="InterPro" id="IPR015421">
    <property type="entry name" value="PyrdxlP-dep_Trfase_major"/>
</dbReference>
<name>A0A0W8FR81_9ZZZZ</name>
<evidence type="ECO:0000313" key="3">
    <source>
        <dbReference type="EMBL" id="KUG23453.1"/>
    </source>
</evidence>
<proteinExistence type="inferred from homology"/>
<dbReference type="CDD" id="cd00616">
    <property type="entry name" value="AHBA_syn"/>
    <property type="match status" value="1"/>
</dbReference>
<sequence length="364" mass="39894">MIPMVDLKRQYYNLKNEIDAAISDVLEQTHFILGPNVSALETEVAAYHDLPYAAGVANGTDALLLALRACGIGAGDEVITTPFTFIATAEVIALLGATPVFVDISPETYNLDCSRIAEKITTKTKAVIPVHLFGHPADMAPVMKIAATHNLKVIEDCAQAFGAKYNGQKVGTIGDVGCFSFFPSKNLAGYGDGGMVITNNEEIAGQVKMLRNHGSAKRYYHQKIGYNSRLDEIQAAIIRVKLKKIDQFNEARRRNAASYCAAIKSKDIILPTTSSGCEHVYHQFTIRAKNRDVLAGALQKKDIASAVYYPVPLHQQEVFLNLYNVSVKLPQSEKCAQEVLSLPMFPELSREEIRFIADVINNAS</sequence>
<dbReference type="Pfam" id="PF01041">
    <property type="entry name" value="DegT_DnrJ_EryC1"/>
    <property type="match status" value="1"/>
</dbReference>
<comment type="caution">
    <text evidence="3">The sequence shown here is derived from an EMBL/GenBank/DDBJ whole genome shotgun (WGS) entry which is preliminary data.</text>
</comment>
<dbReference type="Gene3D" id="3.90.1150.10">
    <property type="entry name" value="Aspartate Aminotransferase, domain 1"/>
    <property type="match status" value="1"/>
</dbReference>
<dbReference type="SUPFAM" id="SSF53383">
    <property type="entry name" value="PLP-dependent transferases"/>
    <property type="match status" value="1"/>
</dbReference>
<dbReference type="GO" id="GO:0008483">
    <property type="term" value="F:transaminase activity"/>
    <property type="evidence" value="ECO:0007669"/>
    <property type="project" value="UniProtKB-KW"/>
</dbReference>
<dbReference type="InterPro" id="IPR015424">
    <property type="entry name" value="PyrdxlP-dep_Trfase"/>
</dbReference>
<reference evidence="3" key="1">
    <citation type="journal article" date="2015" name="Proc. Natl. Acad. Sci. U.S.A.">
        <title>Networks of energetic and metabolic interactions define dynamics in microbial communities.</title>
        <authorList>
            <person name="Embree M."/>
            <person name="Liu J.K."/>
            <person name="Al-Bassam M.M."/>
            <person name="Zengler K."/>
        </authorList>
    </citation>
    <scope>NUCLEOTIDE SEQUENCE</scope>
</reference>
<keyword evidence="1" id="KW-0663">Pyridoxal phosphate</keyword>
<dbReference type="FunFam" id="3.40.640.10:FF:000089">
    <property type="entry name" value="Aminotransferase, DegT/DnrJ/EryC1/StrS family"/>
    <property type="match status" value="1"/>
</dbReference>
<protein>
    <submittedName>
        <fullName evidence="3">Aminotransferase, degt/dnrj/eryc1/strs family</fullName>
    </submittedName>
</protein>
<dbReference type="GO" id="GO:0030170">
    <property type="term" value="F:pyridoxal phosphate binding"/>
    <property type="evidence" value="ECO:0007669"/>
    <property type="project" value="UniProtKB-ARBA"/>
</dbReference>
<dbReference type="GO" id="GO:0000271">
    <property type="term" value="P:polysaccharide biosynthetic process"/>
    <property type="evidence" value="ECO:0007669"/>
    <property type="project" value="TreeGrafter"/>
</dbReference>
<dbReference type="EMBL" id="LNQE01000906">
    <property type="protein sequence ID" value="KUG23453.1"/>
    <property type="molecule type" value="Genomic_DNA"/>
</dbReference>
<organism evidence="3">
    <name type="scientific">hydrocarbon metagenome</name>
    <dbReference type="NCBI Taxonomy" id="938273"/>
    <lineage>
        <taxon>unclassified sequences</taxon>
        <taxon>metagenomes</taxon>
        <taxon>ecological metagenomes</taxon>
    </lineage>
</organism>
<dbReference type="AlphaFoldDB" id="A0A0W8FR81"/>
<accession>A0A0W8FR81</accession>
<dbReference type="PIRSF" id="PIRSF000390">
    <property type="entry name" value="PLP_StrS"/>
    <property type="match status" value="1"/>
</dbReference>
<comment type="similarity">
    <text evidence="2">Belongs to the DegT/DnrJ/EryC1 family.</text>
</comment>